<feature type="transmembrane region" description="Helical" evidence="1">
    <location>
        <begin position="37"/>
        <end position="57"/>
    </location>
</feature>
<dbReference type="RefSeq" id="WP_006798638.1">
    <property type="nucleotide sequence ID" value="NZ_LT599032.1"/>
</dbReference>
<protein>
    <submittedName>
        <fullName evidence="2">Uncharacterized protein</fullName>
    </submittedName>
</protein>
<keyword evidence="1" id="KW-1133">Transmembrane helix</keyword>
<sequence length="65" mass="7365">MKEENKTPVKKIYGFFMSLFYFGIGCALSFTAVLENIIPVGVPRTIGGVLLIVYGLFRAYRAWKE</sequence>
<reference evidence="2" key="1">
    <citation type="submission" date="2016-04" db="EMBL/GenBank/DDBJ databases">
        <authorList>
            <person name="Evans L.H."/>
            <person name="Alamgir A."/>
            <person name="Owens N."/>
            <person name="Weber N.D."/>
            <person name="Virtaneva K."/>
            <person name="Barbian K."/>
            <person name="Babar A."/>
            <person name="Rosenke K."/>
        </authorList>
    </citation>
    <scope>NUCLEOTIDE SEQUENCE</scope>
    <source>
        <strain evidence="2">86-1</strain>
    </source>
</reference>
<evidence type="ECO:0000256" key="1">
    <source>
        <dbReference type="SAM" id="Phobius"/>
    </source>
</evidence>
<keyword evidence="1" id="KW-0472">Membrane</keyword>
<accession>A0A212J758</accession>
<dbReference type="AlphaFoldDB" id="A0A212J758"/>
<proteinExistence type="predicted"/>
<dbReference type="EMBL" id="FLUM01000001">
    <property type="protein sequence ID" value="SBV95270.1"/>
    <property type="molecule type" value="Genomic_DNA"/>
</dbReference>
<gene>
    <name evidence="2" type="ORF">KL86DYS1_11348</name>
</gene>
<keyword evidence="1" id="KW-0812">Transmembrane</keyword>
<dbReference type="PROSITE" id="PS51257">
    <property type="entry name" value="PROKAR_LIPOPROTEIN"/>
    <property type="match status" value="1"/>
</dbReference>
<organism evidence="2">
    <name type="scientific">uncultured Dysgonomonas sp</name>
    <dbReference type="NCBI Taxonomy" id="206096"/>
    <lineage>
        <taxon>Bacteria</taxon>
        <taxon>Pseudomonadati</taxon>
        <taxon>Bacteroidota</taxon>
        <taxon>Bacteroidia</taxon>
        <taxon>Bacteroidales</taxon>
        <taxon>Dysgonomonadaceae</taxon>
        <taxon>Dysgonomonas</taxon>
        <taxon>environmental samples</taxon>
    </lineage>
</organism>
<feature type="transmembrane region" description="Helical" evidence="1">
    <location>
        <begin position="12"/>
        <end position="31"/>
    </location>
</feature>
<evidence type="ECO:0000313" key="2">
    <source>
        <dbReference type="EMBL" id="SBV95270.1"/>
    </source>
</evidence>
<name>A0A212J758_9BACT</name>